<evidence type="ECO:0000313" key="3">
    <source>
        <dbReference type="Proteomes" id="UP000236161"/>
    </source>
</evidence>
<feature type="compositionally biased region" description="Pro residues" evidence="1">
    <location>
        <begin position="14"/>
        <end position="25"/>
    </location>
</feature>
<feature type="compositionally biased region" description="Basic and acidic residues" evidence="1">
    <location>
        <begin position="104"/>
        <end position="118"/>
    </location>
</feature>
<feature type="region of interest" description="Disordered" evidence="1">
    <location>
        <begin position="184"/>
        <end position="226"/>
    </location>
</feature>
<keyword evidence="3" id="KW-1185">Reference proteome</keyword>
<feature type="compositionally biased region" description="Basic and acidic residues" evidence="1">
    <location>
        <begin position="241"/>
        <end position="251"/>
    </location>
</feature>
<evidence type="ECO:0000256" key="1">
    <source>
        <dbReference type="SAM" id="MobiDB-lite"/>
    </source>
</evidence>
<feature type="compositionally biased region" description="Basic and acidic residues" evidence="1">
    <location>
        <begin position="205"/>
        <end position="220"/>
    </location>
</feature>
<dbReference type="STRING" id="1088818.A0A2I0A0C7"/>
<accession>A0A2I0A0C7</accession>
<dbReference type="PANTHER" id="PTHR33673">
    <property type="entry name" value="SUPPRESSOR SRP40-LIKE PROTEIN"/>
    <property type="match status" value="1"/>
</dbReference>
<proteinExistence type="predicted"/>
<protein>
    <submittedName>
        <fullName evidence="2">Uncharacterized protein</fullName>
    </submittedName>
</protein>
<dbReference type="EMBL" id="KZ452042">
    <property type="protein sequence ID" value="PKA49000.1"/>
    <property type="molecule type" value="Genomic_DNA"/>
</dbReference>
<feature type="region of interest" description="Disordered" evidence="1">
    <location>
        <begin position="1"/>
        <end position="92"/>
    </location>
</feature>
<gene>
    <name evidence="2" type="ORF">AXF42_Ash019538</name>
</gene>
<dbReference type="OrthoDB" id="676141at2759"/>
<feature type="region of interest" description="Disordered" evidence="1">
    <location>
        <begin position="241"/>
        <end position="303"/>
    </location>
</feature>
<dbReference type="Proteomes" id="UP000236161">
    <property type="component" value="Unassembled WGS sequence"/>
</dbReference>
<organism evidence="2 3">
    <name type="scientific">Apostasia shenzhenica</name>
    <dbReference type="NCBI Taxonomy" id="1088818"/>
    <lineage>
        <taxon>Eukaryota</taxon>
        <taxon>Viridiplantae</taxon>
        <taxon>Streptophyta</taxon>
        <taxon>Embryophyta</taxon>
        <taxon>Tracheophyta</taxon>
        <taxon>Spermatophyta</taxon>
        <taxon>Magnoliopsida</taxon>
        <taxon>Liliopsida</taxon>
        <taxon>Asparagales</taxon>
        <taxon>Orchidaceae</taxon>
        <taxon>Apostasioideae</taxon>
        <taxon>Apostasia</taxon>
    </lineage>
</organism>
<evidence type="ECO:0000313" key="2">
    <source>
        <dbReference type="EMBL" id="PKA49000.1"/>
    </source>
</evidence>
<dbReference type="AlphaFoldDB" id="A0A2I0A0C7"/>
<reference evidence="2 3" key="1">
    <citation type="journal article" date="2017" name="Nature">
        <title>The Apostasia genome and the evolution of orchids.</title>
        <authorList>
            <person name="Zhang G.Q."/>
            <person name="Liu K.W."/>
            <person name="Li Z."/>
            <person name="Lohaus R."/>
            <person name="Hsiao Y.Y."/>
            <person name="Niu S.C."/>
            <person name="Wang J.Y."/>
            <person name="Lin Y.C."/>
            <person name="Xu Q."/>
            <person name="Chen L.J."/>
            <person name="Yoshida K."/>
            <person name="Fujiwara S."/>
            <person name="Wang Z.W."/>
            <person name="Zhang Y.Q."/>
            <person name="Mitsuda N."/>
            <person name="Wang M."/>
            <person name="Liu G.H."/>
            <person name="Pecoraro L."/>
            <person name="Huang H.X."/>
            <person name="Xiao X.J."/>
            <person name="Lin M."/>
            <person name="Wu X.Y."/>
            <person name="Wu W.L."/>
            <person name="Chen Y.Y."/>
            <person name="Chang S.B."/>
            <person name="Sakamoto S."/>
            <person name="Ohme-Takagi M."/>
            <person name="Yagi M."/>
            <person name="Zeng S.J."/>
            <person name="Shen C.Y."/>
            <person name="Yeh C.M."/>
            <person name="Luo Y.B."/>
            <person name="Tsai W.C."/>
            <person name="Van de Peer Y."/>
            <person name="Liu Z.J."/>
        </authorList>
    </citation>
    <scope>NUCLEOTIDE SEQUENCE [LARGE SCALE GENOMIC DNA]</scope>
    <source>
        <strain evidence="3">cv. Shenzhen</strain>
        <tissue evidence="2">Stem</tissue>
    </source>
</reference>
<sequence>MAHTPVEHAAVHKPSPPSPPLPPRLEPNSGMYEVSSFPAMVTPNAEERKDGSSSSSSSTSDSDSDDLFFQLETHELGGAPASSPSWPPPTISIDRLIDLIPHHAADEKATDIDQDYRRPPQVTVRYDVPDPNRIPASVFARNPASAMEWSVASNESLFSIQMGNSSFSRDRGMYIGKPEELGHFASAPSDYPPPLPPAARTAADAGKRKPVDPEEAREAEPAATAACANAEAMKLVMRATAEGKEKEKENPPEEALGHSISKHSDGSTTSIRSTVDDRKNESMRMKFEQQEERKSPVVVQPPNAQQVYVEDTMTTSPSEPQMTISTRIKNFQDLATKLSTTEFVCGRPTSKISEFTKEETERS</sequence>
<name>A0A2I0A0C7_9ASPA</name>
<feature type="compositionally biased region" description="Basic and acidic residues" evidence="1">
    <location>
        <begin position="274"/>
        <end position="295"/>
    </location>
</feature>
<feature type="compositionally biased region" description="Basic and acidic residues" evidence="1">
    <location>
        <begin position="1"/>
        <end position="10"/>
    </location>
</feature>
<dbReference type="PANTHER" id="PTHR33673:SF3">
    <property type="entry name" value="SUPPRESSOR SRP40-LIKE PROTEIN"/>
    <property type="match status" value="1"/>
</dbReference>
<feature type="compositionally biased region" description="Low complexity" evidence="1">
    <location>
        <begin position="52"/>
        <end position="61"/>
    </location>
</feature>
<feature type="region of interest" description="Disordered" evidence="1">
    <location>
        <begin position="104"/>
        <end position="129"/>
    </location>
</feature>